<evidence type="ECO:0000313" key="3">
    <source>
        <dbReference type="EMBL" id="KAG8075342.1"/>
    </source>
</evidence>
<dbReference type="EMBL" id="JAAALK010000283">
    <property type="protein sequence ID" value="KAG8075342.1"/>
    <property type="molecule type" value="Genomic_DNA"/>
</dbReference>
<feature type="domain" description="GTP cyclohydrolase II" evidence="2">
    <location>
        <begin position="16"/>
        <end position="46"/>
    </location>
</feature>
<keyword evidence="4" id="KW-1185">Reference proteome</keyword>
<accession>A0A8J5STI3</accession>
<feature type="compositionally biased region" description="Basic and acidic residues" evidence="1">
    <location>
        <begin position="112"/>
        <end position="122"/>
    </location>
</feature>
<comment type="caution">
    <text evidence="3">The sequence shown here is derived from an EMBL/GenBank/DDBJ whole genome shotgun (WGS) entry which is preliminary data.</text>
</comment>
<dbReference type="InterPro" id="IPR032677">
    <property type="entry name" value="GTP_cyclohydro_II"/>
</dbReference>
<name>A0A8J5STI3_ZIZPA</name>
<evidence type="ECO:0000313" key="4">
    <source>
        <dbReference type="Proteomes" id="UP000729402"/>
    </source>
</evidence>
<organism evidence="3 4">
    <name type="scientific">Zizania palustris</name>
    <name type="common">Northern wild rice</name>
    <dbReference type="NCBI Taxonomy" id="103762"/>
    <lineage>
        <taxon>Eukaryota</taxon>
        <taxon>Viridiplantae</taxon>
        <taxon>Streptophyta</taxon>
        <taxon>Embryophyta</taxon>
        <taxon>Tracheophyta</taxon>
        <taxon>Spermatophyta</taxon>
        <taxon>Magnoliopsida</taxon>
        <taxon>Liliopsida</taxon>
        <taxon>Poales</taxon>
        <taxon>Poaceae</taxon>
        <taxon>BOP clade</taxon>
        <taxon>Oryzoideae</taxon>
        <taxon>Oryzeae</taxon>
        <taxon>Zizaniinae</taxon>
        <taxon>Zizania</taxon>
    </lineage>
</organism>
<sequence>MEELSRELTVLPLFIVWSECLTGDILGSARCNFGNQLDLAMQLLEKGLSWRPRDPDVLVESIENSVEAAEPGAHHVDLNAEPPNAVGGDRAMRDDDHAGPARSKPRLAPSRGDAKGERRGRVGEGVLRRRRLKSPGEARRCRSGSLLFFYSLFYHTLFRAVCAVFFNHHNDPDPNLDVLLAAASSDALASFSLKRSQVLISTSKGSGNLQ</sequence>
<dbReference type="Proteomes" id="UP000729402">
    <property type="component" value="Unassembled WGS sequence"/>
</dbReference>
<reference evidence="3" key="1">
    <citation type="journal article" date="2021" name="bioRxiv">
        <title>Whole Genome Assembly and Annotation of Northern Wild Rice, Zizania palustris L., Supports a Whole Genome Duplication in the Zizania Genus.</title>
        <authorList>
            <person name="Haas M."/>
            <person name="Kono T."/>
            <person name="Macchietto M."/>
            <person name="Millas R."/>
            <person name="McGilp L."/>
            <person name="Shao M."/>
            <person name="Duquette J."/>
            <person name="Hirsch C.N."/>
            <person name="Kimball J."/>
        </authorList>
    </citation>
    <scope>NUCLEOTIDE SEQUENCE</scope>
    <source>
        <tissue evidence="3">Fresh leaf tissue</tissue>
    </source>
</reference>
<evidence type="ECO:0000256" key="1">
    <source>
        <dbReference type="SAM" id="MobiDB-lite"/>
    </source>
</evidence>
<reference evidence="3" key="2">
    <citation type="submission" date="2021-02" db="EMBL/GenBank/DDBJ databases">
        <authorList>
            <person name="Kimball J.A."/>
            <person name="Haas M.W."/>
            <person name="Macchietto M."/>
            <person name="Kono T."/>
            <person name="Duquette J."/>
            <person name="Shao M."/>
        </authorList>
    </citation>
    <scope>NUCLEOTIDE SEQUENCE</scope>
    <source>
        <tissue evidence="3">Fresh leaf tissue</tissue>
    </source>
</reference>
<dbReference type="AlphaFoldDB" id="A0A8J5STI3"/>
<proteinExistence type="predicted"/>
<feature type="region of interest" description="Disordered" evidence="1">
    <location>
        <begin position="70"/>
        <end position="124"/>
    </location>
</feature>
<evidence type="ECO:0000259" key="2">
    <source>
        <dbReference type="Pfam" id="PF00925"/>
    </source>
</evidence>
<protein>
    <recommendedName>
        <fullName evidence="2">GTP cyclohydrolase II domain-containing protein</fullName>
    </recommendedName>
</protein>
<feature type="compositionally biased region" description="Basic and acidic residues" evidence="1">
    <location>
        <begin position="90"/>
        <end position="99"/>
    </location>
</feature>
<gene>
    <name evidence="3" type="ORF">GUJ93_ZPchr0006g44671</name>
</gene>
<dbReference type="Pfam" id="PF00925">
    <property type="entry name" value="GTP_cyclohydro2"/>
    <property type="match status" value="1"/>
</dbReference>